<proteinExistence type="predicted"/>
<keyword evidence="6 11" id="KW-0732">Signal</keyword>
<evidence type="ECO:0000259" key="12">
    <source>
        <dbReference type="Pfam" id="PF13609"/>
    </source>
</evidence>
<dbReference type="RefSeq" id="WP_019919995.1">
    <property type="nucleotide sequence ID" value="NZ_CP140152.1"/>
</dbReference>
<evidence type="ECO:0000256" key="1">
    <source>
        <dbReference type="ARBA" id="ARBA00004571"/>
    </source>
</evidence>
<feature type="signal peptide" evidence="11">
    <location>
        <begin position="1"/>
        <end position="20"/>
    </location>
</feature>
<organism evidence="13 14">
    <name type="scientific">Duganella zoogloeoides</name>
    <dbReference type="NCBI Taxonomy" id="75659"/>
    <lineage>
        <taxon>Bacteria</taxon>
        <taxon>Pseudomonadati</taxon>
        <taxon>Pseudomonadota</taxon>
        <taxon>Betaproteobacteria</taxon>
        <taxon>Burkholderiales</taxon>
        <taxon>Oxalobacteraceae</taxon>
        <taxon>Telluria group</taxon>
        <taxon>Duganella</taxon>
    </lineage>
</organism>
<feature type="domain" description="Porin" evidence="12">
    <location>
        <begin position="9"/>
        <end position="307"/>
    </location>
</feature>
<evidence type="ECO:0000256" key="10">
    <source>
        <dbReference type="ARBA" id="ARBA00023237"/>
    </source>
</evidence>
<keyword evidence="14" id="KW-1185">Reference proteome</keyword>
<protein>
    <submittedName>
        <fullName evidence="13">Porin</fullName>
    </submittedName>
</protein>
<sequence>MKQQFAIALALAAAASTATAQSSVTIYGVADAGLVLERGGPAGNVQALGSGVASASRIGFKGKEDLGGGLTASFQLENGHSIDTGAAGQGGLLFGRQAYVALSSTTLGSISAGRQYSPYYKALRDVADPFVVGLAGNAMNMVATTSRVDNSVEYTTPRVNGFSADVLYGFGEVPGDTAKSRTVGAAVSYTGPESLPLNLVLVHHQRDNALATARSRSTMLAARYRVGSVTTHASLSHNQDLLQRASNDALIGATVTMGQGKWLASAIFHRDQSTLSQDARQLAIGYTHNLSRRTDVYTAYAHISNRNGAVFHVGNATDNGTGTGGFNLGVRHVF</sequence>
<gene>
    <name evidence="13" type="ORF">SR858_15965</name>
</gene>
<dbReference type="InterPro" id="IPR002299">
    <property type="entry name" value="Porin_Neis"/>
</dbReference>
<dbReference type="EMBL" id="CP140152">
    <property type="protein sequence ID" value="WQH02571.1"/>
    <property type="molecule type" value="Genomic_DNA"/>
</dbReference>
<reference evidence="13 14" key="1">
    <citation type="submission" date="2023-11" db="EMBL/GenBank/DDBJ databases">
        <title>MicrobeMod: A computational toolkit for identifying prokaryotic methylation and restriction-modification with nanopore sequencing.</title>
        <authorList>
            <person name="Crits-Christoph A."/>
            <person name="Kang S.C."/>
            <person name="Lee H."/>
            <person name="Ostrov N."/>
        </authorList>
    </citation>
    <scope>NUCLEOTIDE SEQUENCE [LARGE SCALE GENOMIC DNA]</scope>
    <source>
        <strain evidence="13 14">ATCC 25935</strain>
    </source>
</reference>
<evidence type="ECO:0000256" key="4">
    <source>
        <dbReference type="ARBA" id="ARBA00022452"/>
    </source>
</evidence>
<evidence type="ECO:0000256" key="11">
    <source>
        <dbReference type="SAM" id="SignalP"/>
    </source>
</evidence>
<dbReference type="PRINTS" id="PR00182">
    <property type="entry name" value="ECOLNEIPORIN"/>
</dbReference>
<dbReference type="Proteomes" id="UP001326110">
    <property type="component" value="Chromosome"/>
</dbReference>
<dbReference type="InterPro" id="IPR033900">
    <property type="entry name" value="Gram_neg_porin_domain"/>
</dbReference>
<keyword evidence="3" id="KW-0813">Transport</keyword>
<evidence type="ECO:0000256" key="8">
    <source>
        <dbReference type="ARBA" id="ARBA00023114"/>
    </source>
</evidence>
<dbReference type="GeneID" id="43161907"/>
<dbReference type="InterPro" id="IPR050298">
    <property type="entry name" value="Gram-neg_bact_OMP"/>
</dbReference>
<dbReference type="Pfam" id="PF13609">
    <property type="entry name" value="Porin_4"/>
    <property type="match status" value="1"/>
</dbReference>
<comment type="subunit">
    <text evidence="2">Homotrimer.</text>
</comment>
<keyword evidence="7" id="KW-0406">Ion transport</keyword>
<keyword evidence="10" id="KW-0998">Cell outer membrane</keyword>
<keyword evidence="5" id="KW-0812">Transmembrane</keyword>
<evidence type="ECO:0000256" key="6">
    <source>
        <dbReference type="ARBA" id="ARBA00022729"/>
    </source>
</evidence>
<comment type="subcellular location">
    <subcellularLocation>
        <location evidence="1">Cell outer membrane</location>
        <topology evidence="1">Multi-pass membrane protein</topology>
    </subcellularLocation>
</comment>
<evidence type="ECO:0000313" key="14">
    <source>
        <dbReference type="Proteomes" id="UP001326110"/>
    </source>
</evidence>
<feature type="chain" id="PRO_5046488452" evidence="11">
    <location>
        <begin position="21"/>
        <end position="334"/>
    </location>
</feature>
<evidence type="ECO:0000313" key="13">
    <source>
        <dbReference type="EMBL" id="WQH02571.1"/>
    </source>
</evidence>
<dbReference type="CDD" id="cd00342">
    <property type="entry name" value="gram_neg_porins"/>
    <property type="match status" value="1"/>
</dbReference>
<dbReference type="InterPro" id="IPR001702">
    <property type="entry name" value="Porin_Gram-ve"/>
</dbReference>
<dbReference type="Gene3D" id="2.40.160.10">
    <property type="entry name" value="Porin"/>
    <property type="match status" value="1"/>
</dbReference>
<evidence type="ECO:0000256" key="2">
    <source>
        <dbReference type="ARBA" id="ARBA00011233"/>
    </source>
</evidence>
<accession>A0ABZ0XSL8</accession>
<keyword evidence="9" id="KW-0472">Membrane</keyword>
<evidence type="ECO:0000256" key="7">
    <source>
        <dbReference type="ARBA" id="ARBA00023065"/>
    </source>
</evidence>
<dbReference type="InterPro" id="IPR023614">
    <property type="entry name" value="Porin_dom_sf"/>
</dbReference>
<evidence type="ECO:0000256" key="9">
    <source>
        <dbReference type="ARBA" id="ARBA00023136"/>
    </source>
</evidence>
<evidence type="ECO:0000256" key="5">
    <source>
        <dbReference type="ARBA" id="ARBA00022692"/>
    </source>
</evidence>
<name>A0ABZ0XSL8_9BURK</name>
<keyword evidence="4" id="KW-1134">Transmembrane beta strand</keyword>
<dbReference type="SUPFAM" id="SSF56935">
    <property type="entry name" value="Porins"/>
    <property type="match status" value="1"/>
</dbReference>
<dbReference type="PANTHER" id="PTHR34501:SF9">
    <property type="entry name" value="MAJOR OUTER MEMBRANE PROTEIN P.IA"/>
    <property type="match status" value="1"/>
</dbReference>
<evidence type="ECO:0000256" key="3">
    <source>
        <dbReference type="ARBA" id="ARBA00022448"/>
    </source>
</evidence>
<dbReference type="PRINTS" id="PR00184">
    <property type="entry name" value="NEISSPPORIN"/>
</dbReference>
<keyword evidence="8" id="KW-0626">Porin</keyword>
<dbReference type="PANTHER" id="PTHR34501">
    <property type="entry name" value="PROTEIN YDDL-RELATED"/>
    <property type="match status" value="1"/>
</dbReference>